<dbReference type="CDD" id="cd03809">
    <property type="entry name" value="GT4_MtfB-like"/>
    <property type="match status" value="1"/>
</dbReference>
<comment type="similarity">
    <text evidence="3">Belongs to the NAD(P)-dependent epimerase/dehydratase family. GDP-mannose 4,6-dehydratase subfamily.</text>
</comment>
<evidence type="ECO:0000259" key="8">
    <source>
        <dbReference type="Pfam" id="PF13439"/>
    </source>
</evidence>
<proteinExistence type="inferred from homology"/>
<dbReference type="EC" id="4.2.1.47" evidence="4"/>
<evidence type="ECO:0000256" key="1">
    <source>
        <dbReference type="ARBA" id="ARBA00000188"/>
    </source>
</evidence>
<sequence>MRSLKSLKILYSHDIFSTQFVGGISRYIFELYIRNKNAKIPIIYSENLYLHKFTKKSHFKGKNRLIWNLNEYFERFLLKSGRFDMYHLSYYKHFKKPKDTLVVVSVYDMIHEIYASSYFKHDTKTSALKAKNCAQADGIIAISHQTKKDLVKILKIPPEKIKVIYLGHSLTKKQIRLNTPESYILFVGNRGGYKNFDTFVYAMQHIIKQYPHIKALCVGADFSKKELALLNSLNLESHFISYAAKDDELYSLYAGAICFVFPSFYEGFGIPILESFFAKCPTILSDIAVFREIATDCALYFEPHKAQDLAFQIEQILQNPQLARSLTAHASKRLEDFSWEKTYQQTMEFYQEIAINHKMRNRVDSVDSMDFVGSMDSSTDLSLDSTMDSTKSSAHTKNLTQSQTHILAHAQTKPQEQGMKKALIIGAGGQDGYFLMKLLLQKSYEVHIIVRHLPYFRDITFVHYDDLYFTNPAHKVIYHYGDITDSSSIVEILQKTKPHEIYNLAGISNVKKSFSMPQNTADSIALGTLRILETIRSIGIDTRFYNAASSEIFGNAKGAQNELTPFDPKSPYAIAKLYALYMVRHYREAYKIFAVNGILFNHESPLRSDEFVSKKIVKAAVQIANGTQEKLYLGNLDSRRDFGYAKDYVECMYLMLQHSTPEDFVIATGEQHSIKEICEIAFAKVGIELEWFGSGINQKGRDKHTKKILIEVNPNYFRPLDIASSIGDSQKAQKLLGWNPKNTSFEELIEIMINAQKQEISNGGGAKKKLSQANPTLKQNPKTIKPQTQILYVSFSISNAHLAKYSALESFDFHRFSHNFCLPTLHLHHSSSLKLHRLHDLCDFKAAA</sequence>
<keyword evidence="5 10" id="KW-0456">Lyase</keyword>
<dbReference type="EMBL" id="UAWL01000006">
    <property type="protein sequence ID" value="SQB99257.1"/>
    <property type="molecule type" value="Genomic_DNA"/>
</dbReference>
<dbReference type="SUPFAM" id="SSF51735">
    <property type="entry name" value="NAD(P)-binding Rossmann-fold domains"/>
    <property type="match status" value="1"/>
</dbReference>
<dbReference type="Pfam" id="PF16363">
    <property type="entry name" value="GDP_Man_Dehyd"/>
    <property type="match status" value="1"/>
</dbReference>
<dbReference type="InterPro" id="IPR028098">
    <property type="entry name" value="Glyco_trans_4-like_N"/>
</dbReference>
<dbReference type="Proteomes" id="UP000250166">
    <property type="component" value="Unassembled WGS sequence"/>
</dbReference>
<evidence type="ECO:0000256" key="4">
    <source>
        <dbReference type="ARBA" id="ARBA00011989"/>
    </source>
</evidence>
<organism evidence="10 11">
    <name type="scientific">Helicobacter fennelliae</name>
    <dbReference type="NCBI Taxonomy" id="215"/>
    <lineage>
        <taxon>Bacteria</taxon>
        <taxon>Pseudomonadati</taxon>
        <taxon>Campylobacterota</taxon>
        <taxon>Epsilonproteobacteria</taxon>
        <taxon>Campylobacterales</taxon>
        <taxon>Helicobacteraceae</taxon>
        <taxon>Helicobacter</taxon>
    </lineage>
</organism>
<evidence type="ECO:0000259" key="7">
    <source>
        <dbReference type="Pfam" id="PF00534"/>
    </source>
</evidence>
<dbReference type="PANTHER" id="PTHR43715:SF1">
    <property type="entry name" value="GDP-MANNOSE 4,6 DEHYDRATASE"/>
    <property type="match status" value="1"/>
</dbReference>
<dbReference type="CDD" id="cd05260">
    <property type="entry name" value="GDP_MD_SDR_e"/>
    <property type="match status" value="1"/>
</dbReference>
<dbReference type="PANTHER" id="PTHR43715">
    <property type="entry name" value="GDP-MANNOSE 4,6-DEHYDRATASE"/>
    <property type="match status" value="1"/>
</dbReference>
<evidence type="ECO:0000256" key="2">
    <source>
        <dbReference type="ARBA" id="ARBA00001937"/>
    </source>
</evidence>
<comment type="function">
    <text evidence="6">Catalyzes the conversion of GDP-D-mannose to GDP-4-dehydro-6-deoxy-D-mannose.</text>
</comment>
<dbReference type="InterPro" id="IPR036291">
    <property type="entry name" value="NAD(P)-bd_dom_sf"/>
</dbReference>
<gene>
    <name evidence="10" type="primary">gmd_2</name>
    <name evidence="10" type="ORF">NCTC13102_01658</name>
</gene>
<comment type="catalytic activity">
    <reaction evidence="1">
        <text>GDP-alpha-D-mannose = GDP-4-dehydro-alpha-D-rhamnose + H2O</text>
        <dbReference type="Rhea" id="RHEA:23820"/>
        <dbReference type="ChEBI" id="CHEBI:15377"/>
        <dbReference type="ChEBI" id="CHEBI:57527"/>
        <dbReference type="ChEBI" id="CHEBI:57964"/>
        <dbReference type="EC" id="4.2.1.47"/>
    </reaction>
</comment>
<dbReference type="InterPro" id="IPR006368">
    <property type="entry name" value="GDP_Man_deHydtase"/>
</dbReference>
<dbReference type="InterPro" id="IPR001296">
    <property type="entry name" value="Glyco_trans_1"/>
</dbReference>
<feature type="domain" description="Glycosyl transferase family 1" evidence="7">
    <location>
        <begin position="172"/>
        <end position="332"/>
    </location>
</feature>
<protein>
    <recommendedName>
        <fullName evidence="4">GDP-mannose 4,6-dehydratase</fullName>
        <ecNumber evidence="4">4.2.1.47</ecNumber>
    </recommendedName>
</protein>
<dbReference type="FunFam" id="3.40.50.720:FF:000924">
    <property type="entry name" value="GDP-mannose 4,6 dehydratase"/>
    <property type="match status" value="1"/>
</dbReference>
<reference evidence="10 11" key="1">
    <citation type="submission" date="2018-06" db="EMBL/GenBank/DDBJ databases">
        <authorList>
            <consortium name="Pathogen Informatics"/>
            <person name="Doyle S."/>
        </authorList>
    </citation>
    <scope>NUCLEOTIDE SEQUENCE [LARGE SCALE GENOMIC DNA]</scope>
    <source>
        <strain evidence="10 11">NCTC13102</strain>
    </source>
</reference>
<evidence type="ECO:0000259" key="9">
    <source>
        <dbReference type="Pfam" id="PF16363"/>
    </source>
</evidence>
<accession>A0A2X3BBU8</accession>
<dbReference type="Gene3D" id="3.40.50.2000">
    <property type="entry name" value="Glycogen Phosphorylase B"/>
    <property type="match status" value="2"/>
</dbReference>
<evidence type="ECO:0000256" key="6">
    <source>
        <dbReference type="ARBA" id="ARBA00059383"/>
    </source>
</evidence>
<dbReference type="GO" id="GO:0008446">
    <property type="term" value="F:GDP-mannose 4,6-dehydratase activity"/>
    <property type="evidence" value="ECO:0007669"/>
    <property type="project" value="UniProtKB-EC"/>
</dbReference>
<dbReference type="AlphaFoldDB" id="A0A2X3BBU8"/>
<dbReference type="Gene3D" id="3.90.25.10">
    <property type="entry name" value="UDP-galactose 4-epimerase, domain 1"/>
    <property type="match status" value="1"/>
</dbReference>
<dbReference type="GO" id="GO:0042351">
    <property type="term" value="P:'de novo' GDP-L-fucose biosynthetic process"/>
    <property type="evidence" value="ECO:0007669"/>
    <property type="project" value="TreeGrafter"/>
</dbReference>
<evidence type="ECO:0000313" key="11">
    <source>
        <dbReference type="Proteomes" id="UP000250166"/>
    </source>
</evidence>
<dbReference type="Gene3D" id="3.40.50.720">
    <property type="entry name" value="NAD(P)-binding Rossmann-like Domain"/>
    <property type="match status" value="1"/>
</dbReference>
<evidence type="ECO:0000313" key="10">
    <source>
        <dbReference type="EMBL" id="SQB99257.1"/>
    </source>
</evidence>
<dbReference type="RefSeq" id="WP_112058876.1">
    <property type="nucleotide sequence ID" value="NZ_UAWL01000006.1"/>
</dbReference>
<dbReference type="Pfam" id="PF13439">
    <property type="entry name" value="Glyco_transf_4"/>
    <property type="match status" value="1"/>
</dbReference>
<dbReference type="GO" id="GO:0016757">
    <property type="term" value="F:glycosyltransferase activity"/>
    <property type="evidence" value="ECO:0007669"/>
    <property type="project" value="InterPro"/>
</dbReference>
<comment type="cofactor">
    <cofactor evidence="2">
        <name>NADP(+)</name>
        <dbReference type="ChEBI" id="CHEBI:58349"/>
    </cofactor>
</comment>
<name>A0A2X3BBU8_9HELI</name>
<feature type="domain" description="NAD(P)-binding" evidence="9">
    <location>
        <begin position="423"/>
        <end position="752"/>
    </location>
</feature>
<dbReference type="Pfam" id="PF00534">
    <property type="entry name" value="Glycos_transf_1"/>
    <property type="match status" value="1"/>
</dbReference>
<dbReference type="SUPFAM" id="SSF53756">
    <property type="entry name" value="UDP-Glycosyltransferase/glycogen phosphorylase"/>
    <property type="match status" value="1"/>
</dbReference>
<evidence type="ECO:0000256" key="3">
    <source>
        <dbReference type="ARBA" id="ARBA00009263"/>
    </source>
</evidence>
<feature type="domain" description="Glycosyltransferase subfamily 4-like N-terminal" evidence="8">
    <location>
        <begin position="74"/>
        <end position="167"/>
    </location>
</feature>
<dbReference type="InterPro" id="IPR016040">
    <property type="entry name" value="NAD(P)-bd_dom"/>
</dbReference>
<evidence type="ECO:0000256" key="5">
    <source>
        <dbReference type="ARBA" id="ARBA00023239"/>
    </source>
</evidence>